<feature type="region of interest" description="Disordered" evidence="1">
    <location>
        <begin position="60"/>
        <end position="79"/>
    </location>
</feature>
<evidence type="ECO:0000313" key="3">
    <source>
        <dbReference type="Proteomes" id="UP000265903"/>
    </source>
</evidence>
<dbReference type="Pfam" id="PF11445">
    <property type="entry name" value="DUF2894"/>
    <property type="match status" value="1"/>
</dbReference>
<name>A0A3M2RG19_9GAMM</name>
<dbReference type="InterPro" id="IPR021549">
    <property type="entry name" value="DUF2894"/>
</dbReference>
<dbReference type="RefSeq" id="WP_114334354.1">
    <property type="nucleotide sequence ID" value="NZ_QMDL01000002.1"/>
</dbReference>
<proteinExistence type="predicted"/>
<organism evidence="2 3">
    <name type="scientific">Marinobacter litoralis</name>
    <dbReference type="NCBI Taxonomy" id="187981"/>
    <lineage>
        <taxon>Bacteria</taxon>
        <taxon>Pseudomonadati</taxon>
        <taxon>Pseudomonadota</taxon>
        <taxon>Gammaproteobacteria</taxon>
        <taxon>Pseudomonadales</taxon>
        <taxon>Marinobacteraceae</taxon>
        <taxon>Marinobacter</taxon>
    </lineage>
</organism>
<evidence type="ECO:0000256" key="1">
    <source>
        <dbReference type="SAM" id="MobiDB-lite"/>
    </source>
</evidence>
<dbReference type="EMBL" id="QMDL01000002">
    <property type="protein sequence ID" value="RMJ04261.1"/>
    <property type="molecule type" value="Genomic_DNA"/>
</dbReference>
<keyword evidence="3" id="KW-1185">Reference proteome</keyword>
<reference evidence="2 3" key="1">
    <citation type="submission" date="2018-08" db="EMBL/GenBank/DDBJ databases">
        <title>Whole Genome Sequence of the Moderate Halophilic Marine Bacterium Marinobacter litoralis Sw-45.</title>
        <authorList>
            <person name="Musa H."/>
        </authorList>
    </citation>
    <scope>NUCLEOTIDE SEQUENCE [LARGE SCALE GENOMIC DNA]</scope>
    <source>
        <strain evidence="2 3">Sw-45</strain>
    </source>
</reference>
<evidence type="ECO:0000313" key="2">
    <source>
        <dbReference type="EMBL" id="RMJ04261.1"/>
    </source>
</evidence>
<protein>
    <recommendedName>
        <fullName evidence="4">DUF2894 domain-containing protein</fullName>
    </recommendedName>
</protein>
<accession>A0A3M2RG19</accession>
<sequence>MSDVAETSLLAPLQATGADQADPVRFHYLATLEQRLRAKGLQGTAHWSKLERAVAELQARARENTKQPPAAEPRPPSPLLELINTLNQAQDGTPAQAPRSAIERLIFGATGEEEIERPQAAPNRPQPLKAMARATAEHGVQALQDRIQHAIEDIPADAGPMNAHRLVSRAIAEMQRLSPEYLNRMVNYTDTLMALEKLGRKI</sequence>
<evidence type="ECO:0008006" key="4">
    <source>
        <dbReference type="Google" id="ProtNLM"/>
    </source>
</evidence>
<gene>
    <name evidence="2" type="ORF">DOQ08_01581</name>
</gene>
<dbReference type="AlphaFoldDB" id="A0A3M2RG19"/>
<comment type="caution">
    <text evidence="2">The sequence shown here is derived from an EMBL/GenBank/DDBJ whole genome shotgun (WGS) entry which is preliminary data.</text>
</comment>
<dbReference type="Proteomes" id="UP000265903">
    <property type="component" value="Unassembled WGS sequence"/>
</dbReference>
<dbReference type="OrthoDB" id="6025757at2"/>